<evidence type="ECO:0000256" key="8">
    <source>
        <dbReference type="ARBA" id="ARBA00023065"/>
    </source>
</evidence>
<evidence type="ECO:0000256" key="2">
    <source>
        <dbReference type="ARBA" id="ARBA00022448"/>
    </source>
</evidence>
<evidence type="ECO:0000256" key="4">
    <source>
        <dbReference type="ARBA" id="ARBA00022496"/>
    </source>
</evidence>
<dbReference type="GO" id="GO:0015344">
    <property type="term" value="F:siderophore uptake transmembrane transporter activity"/>
    <property type="evidence" value="ECO:0007669"/>
    <property type="project" value="TreeGrafter"/>
</dbReference>
<evidence type="ECO:0000259" key="14">
    <source>
        <dbReference type="Pfam" id="PF00593"/>
    </source>
</evidence>
<dbReference type="Pfam" id="PF00593">
    <property type="entry name" value="TonB_dep_Rec_b-barrel"/>
    <property type="match status" value="1"/>
</dbReference>
<dbReference type="GO" id="GO:0009279">
    <property type="term" value="C:cell outer membrane"/>
    <property type="evidence" value="ECO:0007669"/>
    <property type="project" value="UniProtKB-SubCell"/>
</dbReference>
<evidence type="ECO:0000256" key="5">
    <source>
        <dbReference type="ARBA" id="ARBA00022692"/>
    </source>
</evidence>
<dbReference type="InterPro" id="IPR000531">
    <property type="entry name" value="Beta-barrel_TonB"/>
</dbReference>
<keyword evidence="4" id="KW-0410">Iron transport</keyword>
<protein>
    <recommendedName>
        <fullName evidence="14">TonB-dependent receptor-like beta-barrel domain-containing protein</fullName>
    </recommendedName>
</protein>
<keyword evidence="11 12" id="KW-0998">Cell outer membrane</keyword>
<evidence type="ECO:0000256" key="6">
    <source>
        <dbReference type="ARBA" id="ARBA00022729"/>
    </source>
</evidence>
<comment type="subcellular location">
    <subcellularLocation>
        <location evidence="1 12">Cell outer membrane</location>
        <topology evidence="1 12">Multi-pass membrane protein</topology>
    </subcellularLocation>
</comment>
<dbReference type="InterPro" id="IPR036942">
    <property type="entry name" value="Beta-barrel_TonB_sf"/>
</dbReference>
<evidence type="ECO:0000313" key="16">
    <source>
        <dbReference type="Proteomes" id="UP000642180"/>
    </source>
</evidence>
<evidence type="ECO:0000256" key="12">
    <source>
        <dbReference type="PROSITE-ProRule" id="PRU01360"/>
    </source>
</evidence>
<dbReference type="SUPFAM" id="SSF56935">
    <property type="entry name" value="Porins"/>
    <property type="match status" value="1"/>
</dbReference>
<keyword evidence="16" id="KW-1185">Reference proteome</keyword>
<evidence type="ECO:0000256" key="10">
    <source>
        <dbReference type="ARBA" id="ARBA00023136"/>
    </source>
</evidence>
<evidence type="ECO:0000256" key="1">
    <source>
        <dbReference type="ARBA" id="ARBA00004571"/>
    </source>
</evidence>
<keyword evidence="10 12" id="KW-0472">Membrane</keyword>
<keyword evidence="2 12" id="KW-0813">Transport</keyword>
<dbReference type="InterPro" id="IPR039426">
    <property type="entry name" value="TonB-dep_rcpt-like"/>
</dbReference>
<dbReference type="AlphaFoldDB" id="A0A8J3AMI0"/>
<sequence length="250" mass="26499">MPPGSFLANSDISRSNDQAFPGLTGQNNQGSKVQKAENFEIGTKWNLFDNRLSTTAAVFRTERSNIGMGTTSVVGYGKQIVEGIELGASGSITRAWNISAGLTLMDSKRKHSAAVDAAIAGGGGGADYGGATTTNGDELAFTPKIAANLWTTYRVLPDLTVGGGVQHLGTTYVGRPDTADRVIKNGVYGKTPSYTVLNLMAAYQVSPKLTLRFNIDNATDEEYVAGSSWNGQRVMLGAPRTFLVSADMKF</sequence>
<keyword evidence="6" id="KW-0732">Signal</keyword>
<dbReference type="PANTHER" id="PTHR32552:SF89">
    <property type="entry name" value="CATECHOLATE SIDEROPHORE RECEPTOR FIU"/>
    <property type="match status" value="1"/>
</dbReference>
<gene>
    <name evidence="15" type="ORF">GCM10008066_08030</name>
</gene>
<dbReference type="EMBL" id="BMDI01000001">
    <property type="protein sequence ID" value="GGI17248.1"/>
    <property type="molecule type" value="Genomic_DNA"/>
</dbReference>
<dbReference type="PROSITE" id="PS52016">
    <property type="entry name" value="TONB_DEPENDENT_REC_3"/>
    <property type="match status" value="1"/>
</dbReference>
<keyword evidence="9" id="KW-0798">TonB box</keyword>
<evidence type="ECO:0000256" key="9">
    <source>
        <dbReference type="ARBA" id="ARBA00023077"/>
    </source>
</evidence>
<name>A0A8J3AMI0_9BURK</name>
<accession>A0A8J3AMI0</accession>
<keyword evidence="5 12" id="KW-0812">Transmembrane</keyword>
<keyword evidence="8" id="KW-0406">Ion transport</keyword>
<feature type="domain" description="TonB-dependent receptor-like beta-barrel" evidence="14">
    <location>
        <begin position="21"/>
        <end position="217"/>
    </location>
</feature>
<comment type="caution">
    <text evidence="15">The sequence shown here is derived from an EMBL/GenBank/DDBJ whole genome shotgun (WGS) entry which is preliminary data.</text>
</comment>
<evidence type="ECO:0000313" key="15">
    <source>
        <dbReference type="EMBL" id="GGI17248.1"/>
    </source>
</evidence>
<evidence type="ECO:0000256" key="7">
    <source>
        <dbReference type="ARBA" id="ARBA00023004"/>
    </source>
</evidence>
<evidence type="ECO:0000256" key="13">
    <source>
        <dbReference type="SAM" id="MobiDB-lite"/>
    </source>
</evidence>
<feature type="compositionally biased region" description="Polar residues" evidence="13">
    <location>
        <begin position="7"/>
        <end position="32"/>
    </location>
</feature>
<organism evidence="15 16">
    <name type="scientific">Oxalicibacterium faecigallinarum</name>
    <dbReference type="NCBI Taxonomy" id="573741"/>
    <lineage>
        <taxon>Bacteria</taxon>
        <taxon>Pseudomonadati</taxon>
        <taxon>Pseudomonadota</taxon>
        <taxon>Betaproteobacteria</taxon>
        <taxon>Burkholderiales</taxon>
        <taxon>Oxalobacteraceae</taxon>
        <taxon>Oxalicibacterium</taxon>
    </lineage>
</organism>
<keyword evidence="7" id="KW-0408">Iron</keyword>
<evidence type="ECO:0000256" key="11">
    <source>
        <dbReference type="ARBA" id="ARBA00023237"/>
    </source>
</evidence>
<dbReference type="Proteomes" id="UP000642180">
    <property type="component" value="Unassembled WGS sequence"/>
</dbReference>
<reference evidence="16" key="1">
    <citation type="journal article" date="2019" name="Int. J. Syst. Evol. Microbiol.">
        <title>The Global Catalogue of Microorganisms (GCM) 10K type strain sequencing project: providing services to taxonomists for standard genome sequencing and annotation.</title>
        <authorList>
            <consortium name="The Broad Institute Genomics Platform"/>
            <consortium name="The Broad Institute Genome Sequencing Center for Infectious Disease"/>
            <person name="Wu L."/>
            <person name="Ma J."/>
        </authorList>
    </citation>
    <scope>NUCLEOTIDE SEQUENCE [LARGE SCALE GENOMIC DNA]</scope>
    <source>
        <strain evidence="16">CCM 2767</strain>
    </source>
</reference>
<comment type="similarity">
    <text evidence="12">Belongs to the TonB-dependent receptor family.</text>
</comment>
<evidence type="ECO:0000256" key="3">
    <source>
        <dbReference type="ARBA" id="ARBA00022452"/>
    </source>
</evidence>
<keyword evidence="3 12" id="KW-1134">Transmembrane beta strand</keyword>
<dbReference type="PANTHER" id="PTHR32552">
    <property type="entry name" value="FERRICHROME IRON RECEPTOR-RELATED"/>
    <property type="match status" value="1"/>
</dbReference>
<dbReference type="Gene3D" id="2.40.170.20">
    <property type="entry name" value="TonB-dependent receptor, beta-barrel domain"/>
    <property type="match status" value="1"/>
</dbReference>
<proteinExistence type="inferred from homology"/>
<feature type="region of interest" description="Disordered" evidence="13">
    <location>
        <begin position="1"/>
        <end position="32"/>
    </location>
</feature>